<accession>A0A9P7FYB3</accession>
<dbReference type="EMBL" id="JABCKI010005718">
    <property type="protein sequence ID" value="KAG5639546.1"/>
    <property type="molecule type" value="Genomic_DNA"/>
</dbReference>
<dbReference type="AlphaFoldDB" id="A0A9P7FYB3"/>
<protein>
    <recommendedName>
        <fullName evidence="4">RRM domain-containing protein</fullName>
    </recommendedName>
</protein>
<feature type="compositionally biased region" description="Pro residues" evidence="1">
    <location>
        <begin position="338"/>
        <end position="352"/>
    </location>
</feature>
<dbReference type="InterPro" id="IPR035979">
    <property type="entry name" value="RBD_domain_sf"/>
</dbReference>
<keyword evidence="3" id="KW-1185">Reference proteome</keyword>
<dbReference type="SUPFAM" id="SSF54928">
    <property type="entry name" value="RNA-binding domain, RBD"/>
    <property type="match status" value="1"/>
</dbReference>
<feature type="compositionally biased region" description="Pro residues" evidence="1">
    <location>
        <begin position="253"/>
        <end position="272"/>
    </location>
</feature>
<name>A0A9P7FYB3_9AGAR</name>
<dbReference type="OrthoDB" id="439808at2759"/>
<feature type="compositionally biased region" description="Pro residues" evidence="1">
    <location>
        <begin position="280"/>
        <end position="292"/>
    </location>
</feature>
<reference evidence="2" key="1">
    <citation type="submission" date="2021-02" db="EMBL/GenBank/DDBJ databases">
        <authorList>
            <person name="Nieuwenhuis M."/>
            <person name="Van De Peppel L.J.J."/>
        </authorList>
    </citation>
    <scope>NUCLEOTIDE SEQUENCE</scope>
    <source>
        <strain evidence="2">D49</strain>
    </source>
</reference>
<evidence type="ECO:0000256" key="1">
    <source>
        <dbReference type="SAM" id="MobiDB-lite"/>
    </source>
</evidence>
<dbReference type="CDD" id="cd12276">
    <property type="entry name" value="RRM2_MEI2_EAR1_like"/>
    <property type="match status" value="1"/>
</dbReference>
<dbReference type="Proteomes" id="UP000717328">
    <property type="component" value="Unassembled WGS sequence"/>
</dbReference>
<sequence length="420" mass="45016">MPEGMTQLQGTLQVTLRNSASGAPLDDNEVRRKFQQFGDVKGVRSVGDRDDSKYVEFYDTRACEEAFDRLRHQGLQDGVMDIVLAWDPNDAPQGQPRVATGTTKASKAEEEVAVAVEVAEGAGAVVLMKTGTEASMAATTMDVSTVVVVQGEEVVDNMMMIMDTVEVGEAGTMTAMTVAEVVDMVTLDLPRPKTTDPLAAGMVPPLPRIPTLLRKPLQQQQQQQYAPDDRLEQARKVQQLLAALKQPQSGAPPAAPAGMPPAGMPGMPPMQPTPNGYYGPTPPYPGAPPPHNPYSNGPSQSSTPQPGPPPAVPGAAQTLNGLPPNILALLQNAQQQRPPQPQPTGYGMPPPQMMNGSVPPAPPMGSNPAAHAQYQQLMSFLVSGGVVSFPPRNSIMRCSNRKLRQNSKGRLRWVDDYFMF</sequence>
<evidence type="ECO:0000313" key="3">
    <source>
        <dbReference type="Proteomes" id="UP000717328"/>
    </source>
</evidence>
<dbReference type="GO" id="GO:0003676">
    <property type="term" value="F:nucleic acid binding"/>
    <property type="evidence" value="ECO:0007669"/>
    <property type="project" value="InterPro"/>
</dbReference>
<comment type="caution">
    <text evidence="2">The sequence shown here is derived from an EMBL/GenBank/DDBJ whole genome shotgun (WGS) entry which is preliminary data.</text>
</comment>
<evidence type="ECO:0000313" key="2">
    <source>
        <dbReference type="EMBL" id="KAG5639546.1"/>
    </source>
</evidence>
<reference evidence="2" key="2">
    <citation type="submission" date="2021-10" db="EMBL/GenBank/DDBJ databases">
        <title>Phylogenomics reveals ancestral predisposition of the termite-cultivated fungus Termitomyces towards a domesticated lifestyle.</title>
        <authorList>
            <person name="Auxier B."/>
            <person name="Grum-Grzhimaylo A."/>
            <person name="Cardenas M.E."/>
            <person name="Lodge J.D."/>
            <person name="Laessoe T."/>
            <person name="Pedersen O."/>
            <person name="Smith M.E."/>
            <person name="Kuyper T.W."/>
            <person name="Franco-Molano E.A."/>
            <person name="Baroni T.J."/>
            <person name="Aanen D.K."/>
        </authorList>
    </citation>
    <scope>NUCLEOTIDE SEQUENCE</scope>
    <source>
        <strain evidence="2">D49</strain>
    </source>
</reference>
<proteinExistence type="predicted"/>
<organism evidence="2 3">
    <name type="scientific">Sphagnurus paluster</name>
    <dbReference type="NCBI Taxonomy" id="117069"/>
    <lineage>
        <taxon>Eukaryota</taxon>
        <taxon>Fungi</taxon>
        <taxon>Dikarya</taxon>
        <taxon>Basidiomycota</taxon>
        <taxon>Agaricomycotina</taxon>
        <taxon>Agaricomycetes</taxon>
        <taxon>Agaricomycetidae</taxon>
        <taxon>Agaricales</taxon>
        <taxon>Tricholomatineae</taxon>
        <taxon>Lyophyllaceae</taxon>
        <taxon>Sphagnurus</taxon>
    </lineage>
</organism>
<feature type="region of interest" description="Disordered" evidence="1">
    <location>
        <begin position="334"/>
        <end position="357"/>
    </location>
</feature>
<gene>
    <name evidence="2" type="ORF">H0H81_012217</name>
</gene>
<evidence type="ECO:0008006" key="4">
    <source>
        <dbReference type="Google" id="ProtNLM"/>
    </source>
</evidence>
<feature type="compositionally biased region" description="Low complexity" evidence="1">
    <location>
        <begin position="293"/>
        <end position="304"/>
    </location>
</feature>
<feature type="region of interest" description="Disordered" evidence="1">
    <location>
        <begin position="245"/>
        <end position="321"/>
    </location>
</feature>